<dbReference type="SUPFAM" id="SSF57667">
    <property type="entry name" value="beta-beta-alpha zinc fingers"/>
    <property type="match status" value="1"/>
</dbReference>
<dbReference type="PANTHER" id="PTHR24198">
    <property type="entry name" value="ANKYRIN REPEAT AND PROTEIN KINASE DOMAIN-CONTAINING PROTEIN"/>
    <property type="match status" value="1"/>
</dbReference>
<dbReference type="SMART" id="SM00355">
    <property type="entry name" value="ZnF_C2H2"/>
    <property type="match status" value="2"/>
</dbReference>
<dbReference type="PROSITE" id="PS50157">
    <property type="entry name" value="ZINC_FINGER_C2H2_2"/>
    <property type="match status" value="1"/>
</dbReference>
<dbReference type="PRINTS" id="PR01415">
    <property type="entry name" value="ANKYRIN"/>
</dbReference>
<evidence type="ECO:0000256" key="2">
    <source>
        <dbReference type="ARBA" id="ARBA00023043"/>
    </source>
</evidence>
<evidence type="ECO:0000256" key="1">
    <source>
        <dbReference type="ARBA" id="ARBA00022737"/>
    </source>
</evidence>
<keyword evidence="2 3" id="KW-0040">ANK repeat</keyword>
<sequence length="599" mass="67055">MASESFICDWSRCSSKHKKTHSKPYKCETCHVSFGLNSDLQRHIKARHRAGQPLHRCHYPKCDFSTIRKDNLNKHIRKKSHQYSVEQQKDMVTEAEKEIPSTSGSALAAADKGVVGGFNTSILLQAAASGNIELVETCLQVGVPIESRADDGSTPLHCAARAGQVDAMALLIQEGADITTRNLSGMTPVAQAIRSHNLDALKVFYDDKVWERVFHTNAIESEHKKLLVKYGTSEMFQAHLNQFGRSYDGVSQEALFLAIHHGNVSLAIGLLDYPNIDVNKEYGQNRRRPIDIATQYNRLEIMRHLIKIPSIDLLSRTRREDTVLHIAAREGHLKMVKLLLGQEKSFINARTLKNESPLHLASFQRHTKVVEYLLSVPGIDTDGKDSAGSTALQLAAFKGRWETVHLLLEHQNARFLQGFSTNLLGTCEPFVRTEVVRRLLKHKDFKDPNIGEPWGPRSRSLLHLAAARVDCELIEILLEHKDINVNALTACKRTPLYQAAECGQVEAVKLLLQHPDIQLDMKDWHGRTSLRIAKVRKYDEIVDLLISYGAKDDEANTLSTITQPTTASNAANTITPQTTSSQPNNEFILTPRTTLLMGI</sequence>
<dbReference type="Pfam" id="PF12796">
    <property type="entry name" value="Ank_2"/>
    <property type="match status" value="3"/>
</dbReference>
<dbReference type="AlphaFoldDB" id="B2W3I3"/>
<evidence type="ECO:0000256" key="3">
    <source>
        <dbReference type="PROSITE-ProRule" id="PRU00023"/>
    </source>
</evidence>
<proteinExistence type="predicted"/>
<dbReference type="Proteomes" id="UP000001471">
    <property type="component" value="Unassembled WGS sequence"/>
</dbReference>
<protein>
    <recommendedName>
        <fullName evidence="5">C2H2-type domain-containing protein</fullName>
    </recommendedName>
</protein>
<dbReference type="SMART" id="SM00248">
    <property type="entry name" value="ANK"/>
    <property type="match status" value="11"/>
</dbReference>
<keyword evidence="4" id="KW-0863">Zinc-finger</keyword>
<dbReference type="OMA" id="FANCYEV"/>
<feature type="repeat" description="ANK" evidence="3">
    <location>
        <begin position="151"/>
        <end position="183"/>
    </location>
</feature>
<dbReference type="InterPro" id="IPR002110">
    <property type="entry name" value="Ankyrin_rpt"/>
</dbReference>
<accession>B2W3I3</accession>
<evidence type="ECO:0000313" key="7">
    <source>
        <dbReference type="Proteomes" id="UP000001471"/>
    </source>
</evidence>
<dbReference type="eggNOG" id="KOG4177">
    <property type="taxonomic scope" value="Eukaryota"/>
</dbReference>
<dbReference type="PROSITE" id="PS50297">
    <property type="entry name" value="ANK_REP_REGION"/>
    <property type="match status" value="3"/>
</dbReference>
<dbReference type="InterPro" id="IPR013087">
    <property type="entry name" value="Znf_C2H2_type"/>
</dbReference>
<dbReference type="InParanoid" id="B2W3I3"/>
<dbReference type="Gene3D" id="1.25.40.20">
    <property type="entry name" value="Ankyrin repeat-containing domain"/>
    <property type="match status" value="3"/>
</dbReference>
<dbReference type="GO" id="GO:0008270">
    <property type="term" value="F:zinc ion binding"/>
    <property type="evidence" value="ECO:0007669"/>
    <property type="project" value="UniProtKB-KW"/>
</dbReference>
<dbReference type="InterPro" id="IPR036236">
    <property type="entry name" value="Znf_C2H2_sf"/>
</dbReference>
<dbReference type="PROSITE" id="PS50088">
    <property type="entry name" value="ANK_REPEAT"/>
    <property type="match status" value="4"/>
</dbReference>
<dbReference type="STRING" id="426418.B2W3I3"/>
<dbReference type="InterPro" id="IPR036770">
    <property type="entry name" value="Ankyrin_rpt-contain_sf"/>
</dbReference>
<keyword evidence="4" id="KW-0479">Metal-binding</keyword>
<dbReference type="PANTHER" id="PTHR24198:SF165">
    <property type="entry name" value="ANKYRIN REPEAT-CONTAINING PROTEIN-RELATED"/>
    <property type="match status" value="1"/>
</dbReference>
<dbReference type="KEGG" id="ptrr:6343278"/>
<evidence type="ECO:0000259" key="5">
    <source>
        <dbReference type="PROSITE" id="PS50157"/>
    </source>
</evidence>
<dbReference type="SUPFAM" id="SSF48403">
    <property type="entry name" value="Ankyrin repeat"/>
    <property type="match status" value="2"/>
</dbReference>
<feature type="domain" description="C2H2-type" evidence="5">
    <location>
        <begin position="25"/>
        <end position="53"/>
    </location>
</feature>
<gene>
    <name evidence="6" type="ORF">PTRG_05033</name>
</gene>
<feature type="repeat" description="ANK" evidence="3">
    <location>
        <begin position="319"/>
        <end position="340"/>
    </location>
</feature>
<reference evidence="7" key="1">
    <citation type="journal article" date="2013" name="G3 (Bethesda)">
        <title>Comparative genomics of a plant-pathogenic fungus, Pyrenophora tritici-repentis, reveals transduplication and the impact of repeat elements on pathogenicity and population divergence.</title>
        <authorList>
            <person name="Manning V.A."/>
            <person name="Pandelova I."/>
            <person name="Dhillon B."/>
            <person name="Wilhelm L.J."/>
            <person name="Goodwin S.B."/>
            <person name="Berlin A.M."/>
            <person name="Figueroa M."/>
            <person name="Freitag M."/>
            <person name="Hane J.K."/>
            <person name="Henrissat B."/>
            <person name="Holman W.H."/>
            <person name="Kodira C.D."/>
            <person name="Martin J."/>
            <person name="Oliver R.P."/>
            <person name="Robbertse B."/>
            <person name="Schackwitz W."/>
            <person name="Schwartz D.C."/>
            <person name="Spatafora J.W."/>
            <person name="Turgeon B.G."/>
            <person name="Yandava C."/>
            <person name="Young S."/>
            <person name="Zhou S."/>
            <person name="Zeng Q."/>
            <person name="Grigoriev I.V."/>
            <person name="Ma L.-J."/>
            <person name="Ciuffetti L.M."/>
        </authorList>
    </citation>
    <scope>NUCLEOTIDE SEQUENCE [LARGE SCALE GENOMIC DNA]</scope>
    <source>
        <strain evidence="7">Pt-1C-BFP</strain>
    </source>
</reference>
<dbReference type="Gene3D" id="3.30.160.60">
    <property type="entry name" value="Classic Zinc Finger"/>
    <property type="match status" value="1"/>
</dbReference>
<dbReference type="PROSITE" id="PS00028">
    <property type="entry name" value="ZINC_FINGER_C2H2_1"/>
    <property type="match status" value="1"/>
</dbReference>
<evidence type="ECO:0000256" key="4">
    <source>
        <dbReference type="PROSITE-ProRule" id="PRU00042"/>
    </source>
</evidence>
<dbReference type="RefSeq" id="XP_001935366.2">
    <property type="nucleotide sequence ID" value="XM_001935331.2"/>
</dbReference>
<dbReference type="EMBL" id="DS231618">
    <property type="protein sequence ID" value="EDU47940.1"/>
    <property type="molecule type" value="Genomic_DNA"/>
</dbReference>
<dbReference type="HOGENOM" id="CLU_455709_0_0_1"/>
<keyword evidence="1" id="KW-0677">Repeat</keyword>
<dbReference type="OrthoDB" id="5596414at2759"/>
<keyword evidence="4" id="KW-0862">Zinc</keyword>
<name>B2W3I3_PYRTR</name>
<feature type="repeat" description="ANK" evidence="3">
    <location>
        <begin position="353"/>
        <end position="375"/>
    </location>
</feature>
<organism evidence="6 7">
    <name type="scientific">Pyrenophora tritici-repentis (strain Pt-1C-BFP)</name>
    <name type="common">Wheat tan spot fungus</name>
    <name type="synonym">Drechslera tritici-repentis</name>
    <dbReference type="NCBI Taxonomy" id="426418"/>
    <lineage>
        <taxon>Eukaryota</taxon>
        <taxon>Fungi</taxon>
        <taxon>Dikarya</taxon>
        <taxon>Ascomycota</taxon>
        <taxon>Pezizomycotina</taxon>
        <taxon>Dothideomycetes</taxon>
        <taxon>Pleosporomycetidae</taxon>
        <taxon>Pleosporales</taxon>
        <taxon>Pleosporineae</taxon>
        <taxon>Pleosporaceae</taxon>
        <taxon>Pyrenophora</taxon>
    </lineage>
</organism>
<feature type="repeat" description="ANK" evidence="3">
    <location>
        <begin position="525"/>
        <end position="557"/>
    </location>
</feature>
<dbReference type="GeneID" id="6343278"/>
<evidence type="ECO:0000313" key="6">
    <source>
        <dbReference type="EMBL" id="EDU47940.1"/>
    </source>
</evidence>